<comment type="similarity">
    <text evidence="1">Belongs to the glycosyltransferase 2 family.</text>
</comment>
<feature type="region of interest" description="Disordered" evidence="2">
    <location>
        <begin position="1"/>
        <end position="44"/>
    </location>
</feature>
<dbReference type="InterPro" id="IPR050256">
    <property type="entry name" value="Glycosyltransferase_2"/>
</dbReference>
<evidence type="ECO:0000256" key="3">
    <source>
        <dbReference type="SAM" id="Phobius"/>
    </source>
</evidence>
<evidence type="ECO:0000256" key="2">
    <source>
        <dbReference type="SAM" id="MobiDB-lite"/>
    </source>
</evidence>
<dbReference type="InterPro" id="IPR029044">
    <property type="entry name" value="Nucleotide-diphossugar_trans"/>
</dbReference>
<evidence type="ECO:0000313" key="6">
    <source>
        <dbReference type="Proteomes" id="UP001387100"/>
    </source>
</evidence>
<feature type="domain" description="Glycosyltransferase 2-like" evidence="4">
    <location>
        <begin position="325"/>
        <end position="453"/>
    </location>
</feature>
<feature type="transmembrane region" description="Helical" evidence="3">
    <location>
        <begin position="239"/>
        <end position="257"/>
    </location>
</feature>
<dbReference type="Pfam" id="PF00535">
    <property type="entry name" value="Glycos_transf_2"/>
    <property type="match status" value="1"/>
</dbReference>
<sequence length="564" mass="57029">MVATQEVTTTDGARRGRRGPGRRRASRASRGDATGTGPARAVAGTPGSWVLPQAPLVVVLALGAAVRATTAPTVASGVELVAAHALGLAAALVLAVLAQRWGTWRWLSAAAVLPLAVGPAQVDAAGRGVLEPALVLCAAAVPAAALWTARSGLLASVGALAAALAASVLLLALSPGGDRGPLALLQPFAGPRVDDVGALVGAAATPPVTTETVVAAVGALLALAAVLGLGRARPSASRRVAGALVVVPALVAAGLLVDGVTPAAALPAPALLPVAGALGLTALLRGRRGRRSGPVPADDVDRAALADLHARHPELLTTGLPPVAVVIAAYDEAPGIGAVLAGLPEEVCGLRTAVVVVDDGSTDGTAEAVAASGRALAVACPVNRGQGAALRLGYRVAREHGARYVVTTDADGQYDVADVPAVLAPVLAGEADFVSGSRRLGRQHTRDRVRRTGVHVFAWVVSAVSGTWVTDTSFGLRAMRADLTGVVTLRQPQYQSSELMLGVLSHGYRVREVPATMRVRSAGASKKGKNLVYGSRYARVVLGTWWREGLLSPADDVAPALRRG</sequence>
<reference evidence="5 6" key="1">
    <citation type="journal article" date="2017" name="Int. J. Syst. Evol. Microbiol.">
        <title>Pseudokineococcus basanitobsidens sp. nov., isolated from volcanic rock.</title>
        <authorList>
            <person name="Lee D.W."/>
            <person name="Park M.Y."/>
            <person name="Kim J.J."/>
            <person name="Kim B.S."/>
        </authorList>
    </citation>
    <scope>NUCLEOTIDE SEQUENCE [LARGE SCALE GENOMIC DNA]</scope>
    <source>
        <strain evidence="5 6">DSM 103726</strain>
    </source>
</reference>
<dbReference type="PANTHER" id="PTHR48090">
    <property type="entry name" value="UNDECAPRENYL-PHOSPHATE 4-DEOXY-4-FORMAMIDO-L-ARABINOSE TRANSFERASE-RELATED"/>
    <property type="match status" value="1"/>
</dbReference>
<feature type="transmembrane region" description="Helical" evidence="3">
    <location>
        <begin position="49"/>
        <end position="68"/>
    </location>
</feature>
<feature type="transmembrane region" description="Helical" evidence="3">
    <location>
        <begin position="263"/>
        <end position="284"/>
    </location>
</feature>
<feature type="transmembrane region" description="Helical" evidence="3">
    <location>
        <begin position="153"/>
        <end position="173"/>
    </location>
</feature>
<dbReference type="SUPFAM" id="SSF53448">
    <property type="entry name" value="Nucleotide-diphospho-sugar transferases"/>
    <property type="match status" value="1"/>
</dbReference>
<evidence type="ECO:0000259" key="4">
    <source>
        <dbReference type="Pfam" id="PF00535"/>
    </source>
</evidence>
<dbReference type="CDD" id="cd04179">
    <property type="entry name" value="DPM_DPG-synthase_like"/>
    <property type="match status" value="1"/>
</dbReference>
<organism evidence="5 6">
    <name type="scientific">Pseudokineococcus basanitobsidens</name>
    <dbReference type="NCBI Taxonomy" id="1926649"/>
    <lineage>
        <taxon>Bacteria</taxon>
        <taxon>Bacillati</taxon>
        <taxon>Actinomycetota</taxon>
        <taxon>Actinomycetes</taxon>
        <taxon>Kineosporiales</taxon>
        <taxon>Kineosporiaceae</taxon>
        <taxon>Pseudokineococcus</taxon>
    </lineage>
</organism>
<dbReference type="Gene3D" id="3.90.550.10">
    <property type="entry name" value="Spore Coat Polysaccharide Biosynthesis Protein SpsA, Chain A"/>
    <property type="match status" value="1"/>
</dbReference>
<keyword evidence="3" id="KW-0812">Transmembrane</keyword>
<keyword evidence="3" id="KW-0472">Membrane</keyword>
<protein>
    <submittedName>
        <fullName evidence="5">Glycosyltransferase family 2 protein</fullName>
    </submittedName>
</protein>
<keyword evidence="6" id="KW-1185">Reference proteome</keyword>
<evidence type="ECO:0000256" key="1">
    <source>
        <dbReference type="ARBA" id="ARBA00006739"/>
    </source>
</evidence>
<evidence type="ECO:0000313" key="5">
    <source>
        <dbReference type="EMBL" id="MEJ5946688.1"/>
    </source>
</evidence>
<keyword evidence="3" id="KW-1133">Transmembrane helix</keyword>
<dbReference type="InterPro" id="IPR001173">
    <property type="entry name" value="Glyco_trans_2-like"/>
</dbReference>
<dbReference type="EMBL" id="JBBIAA010000030">
    <property type="protein sequence ID" value="MEJ5946688.1"/>
    <property type="molecule type" value="Genomic_DNA"/>
</dbReference>
<feature type="transmembrane region" description="Helical" evidence="3">
    <location>
        <begin position="80"/>
        <end position="97"/>
    </location>
</feature>
<name>A0ABU8RNK6_9ACTN</name>
<proteinExistence type="inferred from homology"/>
<gene>
    <name evidence="5" type="ORF">WDZ17_15420</name>
</gene>
<comment type="caution">
    <text evidence="5">The sequence shown here is derived from an EMBL/GenBank/DDBJ whole genome shotgun (WGS) entry which is preliminary data.</text>
</comment>
<feature type="transmembrane region" description="Helical" evidence="3">
    <location>
        <begin position="213"/>
        <end position="232"/>
    </location>
</feature>
<dbReference type="PANTHER" id="PTHR48090:SF7">
    <property type="entry name" value="RFBJ PROTEIN"/>
    <property type="match status" value="1"/>
</dbReference>
<accession>A0ABU8RNK6</accession>
<feature type="compositionally biased region" description="Basic residues" evidence="2">
    <location>
        <begin position="15"/>
        <end position="27"/>
    </location>
</feature>
<dbReference type="Proteomes" id="UP001387100">
    <property type="component" value="Unassembled WGS sequence"/>
</dbReference>